<evidence type="ECO:0000313" key="11">
    <source>
        <dbReference type="Proteomes" id="UP000442694"/>
    </source>
</evidence>
<evidence type="ECO:0000256" key="4">
    <source>
        <dbReference type="ARBA" id="ARBA00022630"/>
    </source>
</evidence>
<dbReference type="GO" id="GO:0009636">
    <property type="term" value="P:response to toxic substance"/>
    <property type="evidence" value="ECO:0007669"/>
    <property type="project" value="UniProtKB-KW"/>
</dbReference>
<keyword evidence="5" id="KW-0288">FMN</keyword>
<gene>
    <name evidence="10" type="ORF">GCL57_06905</name>
</gene>
<dbReference type="RefSeq" id="WP_152212625.1">
    <property type="nucleotide sequence ID" value="NZ_WFLN01000006.1"/>
</dbReference>
<reference evidence="10 11" key="1">
    <citation type="submission" date="2019-10" db="EMBL/GenBank/DDBJ databases">
        <title>New genus of Silvanigrellaceae.</title>
        <authorList>
            <person name="Pitt A."/>
            <person name="Hahn M.W."/>
        </authorList>
    </citation>
    <scope>NUCLEOTIDE SEQUENCE [LARGE SCALE GENOMIC DNA]</scope>
    <source>
        <strain evidence="10 11">33A1-SZDP</strain>
    </source>
</reference>
<dbReference type="CDD" id="cd04730">
    <property type="entry name" value="NPD_like"/>
    <property type="match status" value="1"/>
</dbReference>
<organism evidence="10 11">
    <name type="scientific">Fluviispira multicolorata</name>
    <dbReference type="NCBI Taxonomy" id="2654512"/>
    <lineage>
        <taxon>Bacteria</taxon>
        <taxon>Pseudomonadati</taxon>
        <taxon>Bdellovibrionota</taxon>
        <taxon>Oligoflexia</taxon>
        <taxon>Silvanigrellales</taxon>
        <taxon>Silvanigrellaceae</taxon>
        <taxon>Fluviispira</taxon>
    </lineage>
</organism>
<evidence type="ECO:0000256" key="2">
    <source>
        <dbReference type="ARBA" id="ARBA00009881"/>
    </source>
</evidence>
<dbReference type="AlphaFoldDB" id="A0A833N5F5"/>
<dbReference type="GO" id="GO:0018580">
    <property type="term" value="F:nitronate monooxygenase activity"/>
    <property type="evidence" value="ECO:0007669"/>
    <property type="project" value="InterPro"/>
</dbReference>
<evidence type="ECO:0000256" key="6">
    <source>
        <dbReference type="ARBA" id="ARBA00023002"/>
    </source>
</evidence>
<comment type="caution">
    <text evidence="10">The sequence shown here is derived from an EMBL/GenBank/DDBJ whole genome shotgun (WGS) entry which is preliminary data.</text>
</comment>
<keyword evidence="6" id="KW-0560">Oxidoreductase</keyword>
<dbReference type="PANTHER" id="PTHR42747">
    <property type="entry name" value="NITRONATE MONOOXYGENASE-RELATED"/>
    <property type="match status" value="1"/>
</dbReference>
<protein>
    <recommendedName>
        <fullName evidence="8">Propionate 3-nitronate monooxygenase</fullName>
    </recommendedName>
</protein>
<keyword evidence="11" id="KW-1185">Reference proteome</keyword>
<sequence>MSIVLPKFLSKEFKEKYNLKNFIIQAPMAGGISTPSLVSAVVKNNSIGFLAAGYISAEALEKQIIEVKETVNGIFGVNLFVIESKKRAKYTKPEILTRIEKELNIYKTKIMTAEINEENDAKIDFIIKHGVKIVSFTFGLPKQKWIDKLKENNIYIIGSCTNLLEAKAIEESGCDAVVVQGFEAGGHRGSFLNKNDEIGLFSLLQEVAQSIKIPIIAAGGIANGRGILAAKILGATAVQIGTGFLLTKESSALEAYKNALLHSHAHEIIMTERISGKKARGKGNKFVTKLQNSSNKVFPYPIQNAMTKEIRSCAQKENKSDYMSLWSGQSVNLIKDILSVEDYLKNIMTEYSIGVKKFSLLHNDF</sequence>
<accession>A0A833N5F5</accession>
<dbReference type="PANTHER" id="PTHR42747:SF3">
    <property type="entry name" value="NITRONATE MONOOXYGENASE-RELATED"/>
    <property type="match status" value="1"/>
</dbReference>
<dbReference type="EMBL" id="WFLN01000006">
    <property type="protein sequence ID" value="KAB8030697.1"/>
    <property type="molecule type" value="Genomic_DNA"/>
</dbReference>
<evidence type="ECO:0000256" key="3">
    <source>
        <dbReference type="ARBA" id="ARBA00022575"/>
    </source>
</evidence>
<evidence type="ECO:0000256" key="9">
    <source>
        <dbReference type="ARBA" id="ARBA00049401"/>
    </source>
</evidence>
<dbReference type="SUPFAM" id="SSF51412">
    <property type="entry name" value="Inosine monophosphate dehydrogenase (IMPDH)"/>
    <property type="match status" value="1"/>
</dbReference>
<dbReference type="Gene3D" id="3.20.20.70">
    <property type="entry name" value="Aldolase class I"/>
    <property type="match status" value="1"/>
</dbReference>
<evidence type="ECO:0000256" key="8">
    <source>
        <dbReference type="ARBA" id="ARBA00031155"/>
    </source>
</evidence>
<dbReference type="Pfam" id="PF03060">
    <property type="entry name" value="NMO"/>
    <property type="match status" value="1"/>
</dbReference>
<evidence type="ECO:0000256" key="1">
    <source>
        <dbReference type="ARBA" id="ARBA00001917"/>
    </source>
</evidence>
<dbReference type="InterPro" id="IPR013785">
    <property type="entry name" value="Aldolase_TIM"/>
</dbReference>
<dbReference type="Proteomes" id="UP000442694">
    <property type="component" value="Unassembled WGS sequence"/>
</dbReference>
<comment type="cofactor">
    <cofactor evidence="1">
        <name>FMN</name>
        <dbReference type="ChEBI" id="CHEBI:58210"/>
    </cofactor>
</comment>
<name>A0A833N5F5_9BACT</name>
<keyword evidence="7 10" id="KW-0503">Monooxygenase</keyword>
<comment type="similarity">
    <text evidence="2">Belongs to the nitronate monooxygenase family. NMO class I subfamily.</text>
</comment>
<keyword evidence="4" id="KW-0285">Flavoprotein</keyword>
<proteinExistence type="inferred from homology"/>
<evidence type="ECO:0000256" key="5">
    <source>
        <dbReference type="ARBA" id="ARBA00022643"/>
    </source>
</evidence>
<dbReference type="InterPro" id="IPR004136">
    <property type="entry name" value="NMO"/>
</dbReference>
<comment type="catalytic activity">
    <reaction evidence="9">
        <text>3 propionate 3-nitronate + 3 O2 + H2O = 3 3-oxopropanoate + 2 nitrate + nitrite + H2O2 + 3 H(+)</text>
        <dbReference type="Rhea" id="RHEA:57332"/>
        <dbReference type="ChEBI" id="CHEBI:15377"/>
        <dbReference type="ChEBI" id="CHEBI:15378"/>
        <dbReference type="ChEBI" id="CHEBI:15379"/>
        <dbReference type="ChEBI" id="CHEBI:16240"/>
        <dbReference type="ChEBI" id="CHEBI:16301"/>
        <dbReference type="ChEBI" id="CHEBI:17632"/>
        <dbReference type="ChEBI" id="CHEBI:33190"/>
        <dbReference type="ChEBI" id="CHEBI:136067"/>
    </reaction>
</comment>
<evidence type="ECO:0000256" key="7">
    <source>
        <dbReference type="ARBA" id="ARBA00023033"/>
    </source>
</evidence>
<keyword evidence="3" id="KW-0216">Detoxification</keyword>
<evidence type="ECO:0000313" key="10">
    <source>
        <dbReference type="EMBL" id="KAB8030697.1"/>
    </source>
</evidence>